<sequence>MGAVAEDQLVDQLVDELLDLRLDRLTDGPVGGPSGGRSSDGPRDALSVVACRFCGLKRPHTKGR</sequence>
<protein>
    <submittedName>
        <fullName evidence="2">Uncharacterized protein</fullName>
    </submittedName>
</protein>
<evidence type="ECO:0000313" key="3">
    <source>
        <dbReference type="Proteomes" id="UP000606194"/>
    </source>
</evidence>
<dbReference type="AlphaFoldDB" id="A0A918L8Z7"/>
<keyword evidence="3" id="KW-1185">Reference proteome</keyword>
<accession>A0A918L8Z7</accession>
<comment type="caution">
    <text evidence="2">The sequence shown here is derived from an EMBL/GenBank/DDBJ whole genome shotgun (WGS) entry which is preliminary data.</text>
</comment>
<gene>
    <name evidence="2" type="ORF">GCM10010269_69830</name>
</gene>
<reference evidence="2" key="1">
    <citation type="journal article" date="2014" name="Int. J. Syst. Evol. Microbiol.">
        <title>Complete genome sequence of Corynebacterium casei LMG S-19264T (=DSM 44701T), isolated from a smear-ripened cheese.</title>
        <authorList>
            <consortium name="US DOE Joint Genome Institute (JGI-PGF)"/>
            <person name="Walter F."/>
            <person name="Albersmeier A."/>
            <person name="Kalinowski J."/>
            <person name="Ruckert C."/>
        </authorList>
    </citation>
    <scope>NUCLEOTIDE SEQUENCE</scope>
    <source>
        <strain evidence="2">JCM 4386</strain>
    </source>
</reference>
<reference evidence="2" key="2">
    <citation type="submission" date="2020-09" db="EMBL/GenBank/DDBJ databases">
        <authorList>
            <person name="Sun Q."/>
            <person name="Ohkuma M."/>
        </authorList>
    </citation>
    <scope>NUCLEOTIDE SEQUENCE</scope>
    <source>
        <strain evidence="2">JCM 4386</strain>
    </source>
</reference>
<dbReference type="Proteomes" id="UP000606194">
    <property type="component" value="Unassembled WGS sequence"/>
</dbReference>
<dbReference type="EMBL" id="BMTL01000038">
    <property type="protein sequence ID" value="GGS20939.1"/>
    <property type="molecule type" value="Genomic_DNA"/>
</dbReference>
<evidence type="ECO:0000256" key="1">
    <source>
        <dbReference type="SAM" id="MobiDB-lite"/>
    </source>
</evidence>
<evidence type="ECO:0000313" key="2">
    <source>
        <dbReference type="EMBL" id="GGS20939.1"/>
    </source>
</evidence>
<feature type="region of interest" description="Disordered" evidence="1">
    <location>
        <begin position="24"/>
        <end position="43"/>
    </location>
</feature>
<name>A0A918L8Z7_9ACTN</name>
<organism evidence="2 3">
    <name type="scientific">Streptomyces humidus</name>
    <dbReference type="NCBI Taxonomy" id="52259"/>
    <lineage>
        <taxon>Bacteria</taxon>
        <taxon>Bacillati</taxon>
        <taxon>Actinomycetota</taxon>
        <taxon>Actinomycetes</taxon>
        <taxon>Kitasatosporales</taxon>
        <taxon>Streptomycetaceae</taxon>
        <taxon>Streptomyces</taxon>
    </lineage>
</organism>
<proteinExistence type="predicted"/>